<evidence type="ECO:0000313" key="8">
    <source>
        <dbReference type="EMBL" id="MBF1649043.1"/>
    </source>
</evidence>
<evidence type="ECO:0000256" key="3">
    <source>
        <dbReference type="ARBA" id="ARBA00022989"/>
    </source>
</evidence>
<evidence type="ECO:0000256" key="1">
    <source>
        <dbReference type="ARBA" id="ARBA00004141"/>
    </source>
</evidence>
<evidence type="ECO:0000256" key="5">
    <source>
        <dbReference type="ARBA" id="ARBA00023251"/>
    </source>
</evidence>
<reference evidence="8" key="2">
    <citation type="submission" date="2020-04" db="EMBL/GenBank/DDBJ databases">
        <title>Deep metagenomics examines the oral microbiome during advanced dental caries in children, revealing novel taxa and co-occurrences with host molecules.</title>
        <authorList>
            <person name="Baker J.L."/>
            <person name="Morton J.T."/>
            <person name="Dinis M."/>
            <person name="Alvarez R."/>
            <person name="Tran N.C."/>
            <person name="Knight R."/>
            <person name="Edlund A."/>
        </authorList>
    </citation>
    <scope>NUCLEOTIDE SEQUENCE</scope>
    <source>
        <strain evidence="8">JCVI_47_bin.4</strain>
    </source>
</reference>
<dbReference type="InterPro" id="IPR051784">
    <property type="entry name" value="Nod_factor_ABC_transporter"/>
</dbReference>
<organism evidence="9 10">
    <name type="scientific">Rothia dentocariosa</name>
    <dbReference type="NCBI Taxonomy" id="2047"/>
    <lineage>
        <taxon>Bacteria</taxon>
        <taxon>Bacillati</taxon>
        <taxon>Actinomycetota</taxon>
        <taxon>Actinomycetes</taxon>
        <taxon>Micrococcales</taxon>
        <taxon>Micrococcaceae</taxon>
        <taxon>Rothia</taxon>
    </lineage>
</organism>
<evidence type="ECO:0000313" key="10">
    <source>
        <dbReference type="Proteomes" id="UP000270988"/>
    </source>
</evidence>
<keyword evidence="4 6" id="KW-0472">Membrane</keyword>
<feature type="transmembrane region" description="Helical" evidence="6">
    <location>
        <begin position="35"/>
        <end position="52"/>
    </location>
</feature>
<dbReference type="EMBL" id="LR134521">
    <property type="protein sequence ID" value="VEJ30901.1"/>
    <property type="molecule type" value="Genomic_DNA"/>
</dbReference>
<dbReference type="Pfam" id="PF12698">
    <property type="entry name" value="ABC2_membrane_3"/>
    <property type="match status" value="1"/>
</dbReference>
<accession>A0A448UY81</accession>
<evidence type="ECO:0000313" key="9">
    <source>
        <dbReference type="EMBL" id="VEJ30901.1"/>
    </source>
</evidence>
<gene>
    <name evidence="8" type="ORF">HXO56_02920</name>
    <name evidence="9" type="ORF">NCTC10918_02193</name>
</gene>
<dbReference type="GO" id="GO:0043190">
    <property type="term" value="C:ATP-binding cassette (ABC) transporter complex"/>
    <property type="evidence" value="ECO:0007669"/>
    <property type="project" value="InterPro"/>
</dbReference>
<dbReference type="PANTHER" id="PTHR43229:SF6">
    <property type="entry name" value="ABC-TYPE MULTIDRUG TRANSPORT SYSTEM, PERMEASE COMPONENT"/>
    <property type="match status" value="1"/>
</dbReference>
<dbReference type="PANTHER" id="PTHR43229">
    <property type="entry name" value="NODULATION PROTEIN J"/>
    <property type="match status" value="1"/>
</dbReference>
<reference evidence="9 10" key="1">
    <citation type="submission" date="2018-12" db="EMBL/GenBank/DDBJ databases">
        <authorList>
            <consortium name="Pathogen Informatics"/>
        </authorList>
    </citation>
    <scope>NUCLEOTIDE SEQUENCE [LARGE SCALE GENOMIC DNA]</scope>
    <source>
        <strain evidence="9 10">NCTC10918</strain>
    </source>
</reference>
<dbReference type="PROSITE" id="PS51012">
    <property type="entry name" value="ABC_TM2"/>
    <property type="match status" value="1"/>
</dbReference>
<dbReference type="EMBL" id="JABZXJ010000008">
    <property type="protein sequence ID" value="MBF1649043.1"/>
    <property type="molecule type" value="Genomic_DNA"/>
</dbReference>
<protein>
    <submittedName>
        <fullName evidence="8">ABC transporter permease</fullName>
    </submittedName>
    <submittedName>
        <fullName evidence="9">ABC-type uncharacterized transport system, permease component</fullName>
    </submittedName>
</protein>
<evidence type="ECO:0000256" key="2">
    <source>
        <dbReference type="ARBA" id="ARBA00022692"/>
    </source>
</evidence>
<feature type="transmembrane region" description="Helical" evidence="6">
    <location>
        <begin position="72"/>
        <end position="92"/>
    </location>
</feature>
<dbReference type="Proteomes" id="UP000270988">
    <property type="component" value="Chromosome"/>
</dbReference>
<dbReference type="InterPro" id="IPR013525">
    <property type="entry name" value="ABC2_TM"/>
</dbReference>
<dbReference type="Proteomes" id="UP000769484">
    <property type="component" value="Unassembled WGS sequence"/>
</dbReference>
<keyword evidence="5" id="KW-0046">Antibiotic resistance</keyword>
<dbReference type="AlphaFoldDB" id="A0A448UY81"/>
<dbReference type="GO" id="GO:0046677">
    <property type="term" value="P:response to antibiotic"/>
    <property type="evidence" value="ECO:0007669"/>
    <property type="project" value="UniProtKB-KW"/>
</dbReference>
<feature type="transmembrane region" description="Helical" evidence="6">
    <location>
        <begin position="119"/>
        <end position="140"/>
    </location>
</feature>
<feature type="transmembrane region" description="Helical" evidence="6">
    <location>
        <begin position="152"/>
        <end position="173"/>
    </location>
</feature>
<keyword evidence="2 6" id="KW-0812">Transmembrane</keyword>
<comment type="subcellular location">
    <subcellularLocation>
        <location evidence="1">Membrane</location>
        <topology evidence="1">Multi-pass membrane protein</topology>
    </subcellularLocation>
</comment>
<name>A0A448UY81_9MICC</name>
<feature type="transmembrane region" description="Helical" evidence="6">
    <location>
        <begin position="240"/>
        <end position="258"/>
    </location>
</feature>
<proteinExistence type="predicted"/>
<sequence length="264" mass="28550">MSLAATTTHQYSKNTQTTQLLLTHWREMSRNASNFYFTMLFPFIMFGMFLGMGKILKDTMSGSGFDFSTMTVPMGLCLALTGTCMTLTATPISDYRQHGTLRVLGTTPVSRTTFILTHLLVRLVVAVVLSVGIILVGLIFDVTDIEALGRAVLVIVPSCMLFLGLGYILGSLINSGQVAANITTLIQMIILFTSGVGVPFTILPDNVLKVLDWVPTTYFGDLLFWVSGSSAQRHSLGLDFAVVGGSAVIAVLAAIFIFKWDAGD</sequence>
<feature type="transmembrane region" description="Helical" evidence="6">
    <location>
        <begin position="185"/>
        <end position="204"/>
    </location>
</feature>
<dbReference type="RefSeq" id="WP_070696049.1">
    <property type="nucleotide sequence ID" value="NZ_CAUQVD010000008.1"/>
</dbReference>
<dbReference type="PIRSF" id="PIRSF006648">
    <property type="entry name" value="DrrB"/>
    <property type="match status" value="1"/>
</dbReference>
<dbReference type="GO" id="GO:0140359">
    <property type="term" value="F:ABC-type transporter activity"/>
    <property type="evidence" value="ECO:0007669"/>
    <property type="project" value="InterPro"/>
</dbReference>
<keyword evidence="3 6" id="KW-1133">Transmembrane helix</keyword>
<evidence type="ECO:0000256" key="4">
    <source>
        <dbReference type="ARBA" id="ARBA00023136"/>
    </source>
</evidence>
<dbReference type="InterPro" id="IPR000412">
    <property type="entry name" value="ABC_2_transport"/>
</dbReference>
<dbReference type="InterPro" id="IPR047817">
    <property type="entry name" value="ABC2_TM_bact-type"/>
</dbReference>
<feature type="domain" description="ABC transmembrane type-2" evidence="7">
    <location>
        <begin position="33"/>
        <end position="261"/>
    </location>
</feature>
<evidence type="ECO:0000259" key="7">
    <source>
        <dbReference type="PROSITE" id="PS51012"/>
    </source>
</evidence>
<evidence type="ECO:0000256" key="6">
    <source>
        <dbReference type="SAM" id="Phobius"/>
    </source>
</evidence>